<evidence type="ECO:0000256" key="1">
    <source>
        <dbReference type="SAM" id="MobiDB-lite"/>
    </source>
</evidence>
<reference evidence="3" key="1">
    <citation type="submission" date="2021-01" db="EMBL/GenBank/DDBJ databases">
        <authorList>
            <person name="Corre E."/>
            <person name="Pelletier E."/>
            <person name="Niang G."/>
            <person name="Scheremetjew M."/>
            <person name="Finn R."/>
            <person name="Kale V."/>
            <person name="Holt S."/>
            <person name="Cochrane G."/>
            <person name="Meng A."/>
            <person name="Brown T."/>
            <person name="Cohen L."/>
        </authorList>
    </citation>
    <scope>NUCLEOTIDE SEQUENCE</scope>
    <source>
        <strain evidence="3">CCMP127</strain>
    </source>
</reference>
<name>A0A7S3L4R6_9STRA</name>
<feature type="region of interest" description="Disordered" evidence="1">
    <location>
        <begin position="97"/>
        <end position="203"/>
    </location>
</feature>
<protein>
    <submittedName>
        <fullName evidence="3">Uncharacterized protein</fullName>
    </submittedName>
</protein>
<organism evidence="3">
    <name type="scientific">Amphora coffeiformis</name>
    <dbReference type="NCBI Taxonomy" id="265554"/>
    <lineage>
        <taxon>Eukaryota</taxon>
        <taxon>Sar</taxon>
        <taxon>Stramenopiles</taxon>
        <taxon>Ochrophyta</taxon>
        <taxon>Bacillariophyta</taxon>
        <taxon>Bacillariophyceae</taxon>
        <taxon>Bacillariophycidae</taxon>
        <taxon>Thalassiophysales</taxon>
        <taxon>Catenulaceae</taxon>
        <taxon>Amphora</taxon>
    </lineage>
</organism>
<evidence type="ECO:0000313" key="3">
    <source>
        <dbReference type="EMBL" id="CAE0408759.1"/>
    </source>
</evidence>
<dbReference type="AlphaFoldDB" id="A0A7S3L4R6"/>
<keyword evidence="2" id="KW-0472">Membrane</keyword>
<accession>A0A7S3L4R6</accession>
<sequence>MKAKWGMLGVTLMFIIDLLQAWLTISILLSWVMRSKYFFPTPNIPIRPAQFMGGPAEKAFGGYGINIGSMLVTWGLRFAHAQIEYYTGRALLAAQKKRKKNKKSSSSTSQHDDDDDTTDAQNQAARQSRREERRKARQAAAAARAVPPPDLPPQWMEPNKDNSNNRAEGNEEDHPHVPTSREHEEFMQQVFQTQEPTGLDELD</sequence>
<keyword evidence="2" id="KW-0812">Transmembrane</keyword>
<dbReference type="EMBL" id="HBIM01007593">
    <property type="protein sequence ID" value="CAE0408759.1"/>
    <property type="molecule type" value="Transcribed_RNA"/>
</dbReference>
<proteinExistence type="predicted"/>
<gene>
    <name evidence="3" type="ORF">ACOF00016_LOCUS6473</name>
</gene>
<keyword evidence="2" id="KW-1133">Transmembrane helix</keyword>
<evidence type="ECO:0000256" key="2">
    <source>
        <dbReference type="SAM" id="Phobius"/>
    </source>
</evidence>
<feature type="transmembrane region" description="Helical" evidence="2">
    <location>
        <begin position="12"/>
        <end position="33"/>
    </location>
</feature>
<feature type="compositionally biased region" description="Basic and acidic residues" evidence="1">
    <location>
        <begin position="168"/>
        <end position="186"/>
    </location>
</feature>